<evidence type="ECO:0000313" key="2">
    <source>
        <dbReference type="Proteomes" id="UP000606494"/>
    </source>
</evidence>
<dbReference type="Gene3D" id="3.40.50.720">
    <property type="entry name" value="NAD(P)-binding Rossmann-like Domain"/>
    <property type="match status" value="1"/>
</dbReference>
<evidence type="ECO:0008006" key="3">
    <source>
        <dbReference type="Google" id="ProtNLM"/>
    </source>
</evidence>
<evidence type="ECO:0000313" key="1">
    <source>
        <dbReference type="EMBL" id="MBD1426742.1"/>
    </source>
</evidence>
<dbReference type="InterPro" id="IPR036291">
    <property type="entry name" value="NAD(P)-bd_dom_sf"/>
</dbReference>
<organism evidence="1 2">
    <name type="scientific">Sphingobacterium arenae</name>
    <dbReference type="NCBI Taxonomy" id="1280598"/>
    <lineage>
        <taxon>Bacteria</taxon>
        <taxon>Pseudomonadati</taxon>
        <taxon>Bacteroidota</taxon>
        <taxon>Sphingobacteriia</taxon>
        <taxon>Sphingobacteriales</taxon>
        <taxon>Sphingobacteriaceae</taxon>
        <taxon>Sphingobacterium</taxon>
    </lineage>
</organism>
<sequence length="264" mass="30233">MKTIQSNLNNLKVGIIGCGWLGIRIAEKWQKKNHIYTSTTSKEKVDLLRLQGLNPILVDFNSDNPTVDISLWEAVSSLDVLIITAPISSRKDHDIDHIKNRIRNLSSFIGNYDGQLFFMNSTSIYPHLQKEFTEEDVPVDKVLAEQLLRAAYPQVNILRLGGLMGDDRQLSKYPVSNLQAPVNHIHFYDIATIIERMIENRSYAKVYNVVAPKHPTKQEVIAMQKNQPPTEGRSAIGRVISSNKLMEELNYQFIYPDPRYFHLQ</sequence>
<proteinExistence type="predicted"/>
<accession>A0ABR7Y634</accession>
<dbReference type="EMBL" id="JACNYK010000004">
    <property type="protein sequence ID" value="MBD1426742.1"/>
    <property type="molecule type" value="Genomic_DNA"/>
</dbReference>
<gene>
    <name evidence="1" type="ORF">H8B17_14225</name>
</gene>
<dbReference type="RefSeq" id="WP_190309904.1">
    <property type="nucleotide sequence ID" value="NZ_JACNYK010000004.1"/>
</dbReference>
<dbReference type="SUPFAM" id="SSF51735">
    <property type="entry name" value="NAD(P)-binding Rossmann-fold domains"/>
    <property type="match status" value="1"/>
</dbReference>
<protein>
    <recommendedName>
        <fullName evidence="3">Epimerase</fullName>
    </recommendedName>
</protein>
<name>A0ABR7Y634_9SPHI</name>
<keyword evidence="2" id="KW-1185">Reference proteome</keyword>
<comment type="caution">
    <text evidence="1">The sequence shown here is derived from an EMBL/GenBank/DDBJ whole genome shotgun (WGS) entry which is preliminary data.</text>
</comment>
<dbReference type="Proteomes" id="UP000606494">
    <property type="component" value="Unassembled WGS sequence"/>
</dbReference>
<reference evidence="1 2" key="1">
    <citation type="submission" date="2020-08" db="EMBL/GenBank/DDBJ databases">
        <title>Sphingobacterium sp. DN00404 isolated from aquaculture water.</title>
        <authorList>
            <person name="Zhang M."/>
        </authorList>
    </citation>
    <scope>NUCLEOTIDE SEQUENCE [LARGE SCALE GENOMIC DNA]</scope>
    <source>
        <strain evidence="1 2">KCTC 32294</strain>
    </source>
</reference>